<accession>A0A9D4ZPT7</accession>
<evidence type="ECO:0000313" key="1">
    <source>
        <dbReference type="EMBL" id="KAI5081386.1"/>
    </source>
</evidence>
<organism evidence="1 2">
    <name type="scientific">Adiantum capillus-veneris</name>
    <name type="common">Maidenhair fern</name>
    <dbReference type="NCBI Taxonomy" id="13818"/>
    <lineage>
        <taxon>Eukaryota</taxon>
        <taxon>Viridiplantae</taxon>
        <taxon>Streptophyta</taxon>
        <taxon>Embryophyta</taxon>
        <taxon>Tracheophyta</taxon>
        <taxon>Polypodiopsida</taxon>
        <taxon>Polypodiidae</taxon>
        <taxon>Polypodiales</taxon>
        <taxon>Pteridineae</taxon>
        <taxon>Pteridaceae</taxon>
        <taxon>Vittarioideae</taxon>
        <taxon>Adiantum</taxon>
    </lineage>
</organism>
<comment type="caution">
    <text evidence="1">The sequence shown here is derived from an EMBL/GenBank/DDBJ whole genome shotgun (WGS) entry which is preliminary data.</text>
</comment>
<dbReference type="Proteomes" id="UP000886520">
    <property type="component" value="Chromosome 4"/>
</dbReference>
<gene>
    <name evidence="1" type="ORF">GOP47_0004569</name>
</gene>
<evidence type="ECO:0000313" key="2">
    <source>
        <dbReference type="Proteomes" id="UP000886520"/>
    </source>
</evidence>
<protein>
    <submittedName>
        <fullName evidence="1">Uncharacterized protein</fullName>
    </submittedName>
</protein>
<name>A0A9D4ZPT7_ADICA</name>
<dbReference type="AlphaFoldDB" id="A0A9D4ZPT7"/>
<keyword evidence="2" id="KW-1185">Reference proteome</keyword>
<sequence length="154" mass="17280">MPHSSGVVGRFFSLLPLMENSEESKVLFVHFLLLLAERDVLANEVTSLQPKEVRLRMFKFYNSVAKADWDRESAHVFSSLFPLAFKHSDTFEIKEISLKTSVPLSTSYIDTRRGILHNLKDGLAGASVAFISFRSLLDLSLSYVEGGVALLEQN</sequence>
<proteinExistence type="predicted"/>
<dbReference type="EMBL" id="JABFUD020000004">
    <property type="protein sequence ID" value="KAI5081386.1"/>
    <property type="molecule type" value="Genomic_DNA"/>
</dbReference>
<reference evidence="1" key="1">
    <citation type="submission" date="2021-01" db="EMBL/GenBank/DDBJ databases">
        <title>Adiantum capillus-veneris genome.</title>
        <authorList>
            <person name="Fang Y."/>
            <person name="Liao Q."/>
        </authorList>
    </citation>
    <scope>NUCLEOTIDE SEQUENCE</scope>
    <source>
        <strain evidence="1">H3</strain>
        <tissue evidence="1">Leaf</tissue>
    </source>
</reference>